<feature type="domain" description="Leucine-binding protein" evidence="4">
    <location>
        <begin position="37"/>
        <end position="369"/>
    </location>
</feature>
<evidence type="ECO:0000259" key="4">
    <source>
        <dbReference type="Pfam" id="PF13458"/>
    </source>
</evidence>
<evidence type="ECO:0000256" key="2">
    <source>
        <dbReference type="ARBA" id="ARBA00022729"/>
    </source>
</evidence>
<keyword evidence="3" id="KW-0029">Amino-acid transport</keyword>
<sequence>MKKRHVLFGAVLLFGAVGCSDSKSGSTTTSAPGGASSITVGVLAPQTGFAANYGPEAQQGIDLALAELGVDSSVTVKIVTADEDVLDPSATLERLKKMVETDGADVVIGPVFGSTQQAVAPYLAGKGVPWFSFLGAGTDLATKGSAFIWPGADALTAAPLGEYAATDLHYKKIATLAPDYAYGHDVITGATDAFKAAGGQVVQQQWVPLGTTDMLQYATSMDKSVDALLMWLVPSDAAAFVREYRNLGIKVPLLMFQGVFDPTFQEVGSQLLGEIGLNEYNPNLDNAANKAFVAAYKAKYGGGIPNQTTAFAYTVMKVIVAGVEKSGGDTSLKGLRTAISGLKLDTVIGPATYSADGIASSNRTIVKAAKAADGTYLWEPVKTYEGVGAPK</sequence>
<evidence type="ECO:0000256" key="3">
    <source>
        <dbReference type="ARBA" id="ARBA00022970"/>
    </source>
</evidence>
<keyword evidence="2" id="KW-0732">Signal</keyword>
<name>A0A6J7AS06_9ZZZZ</name>
<dbReference type="PRINTS" id="PR00337">
    <property type="entry name" value="LEUILEVALBP"/>
</dbReference>
<protein>
    <submittedName>
        <fullName evidence="5">Unannotated protein</fullName>
    </submittedName>
</protein>
<dbReference type="InterPro" id="IPR028081">
    <property type="entry name" value="Leu-bd"/>
</dbReference>
<dbReference type="PANTHER" id="PTHR30483:SF6">
    <property type="entry name" value="PERIPLASMIC BINDING PROTEIN OF ABC TRANSPORTER FOR NATURAL AMINO ACIDS"/>
    <property type="match status" value="1"/>
</dbReference>
<dbReference type="InterPro" id="IPR000709">
    <property type="entry name" value="Leu_Ile_Val-bd"/>
</dbReference>
<dbReference type="GO" id="GO:0006865">
    <property type="term" value="P:amino acid transport"/>
    <property type="evidence" value="ECO:0007669"/>
    <property type="project" value="UniProtKB-KW"/>
</dbReference>
<dbReference type="Gene3D" id="3.40.50.2300">
    <property type="match status" value="2"/>
</dbReference>
<dbReference type="AlphaFoldDB" id="A0A6J7AS06"/>
<organism evidence="5">
    <name type="scientific">freshwater metagenome</name>
    <dbReference type="NCBI Taxonomy" id="449393"/>
    <lineage>
        <taxon>unclassified sequences</taxon>
        <taxon>metagenomes</taxon>
        <taxon>ecological metagenomes</taxon>
    </lineage>
</organism>
<dbReference type="InterPro" id="IPR051010">
    <property type="entry name" value="BCAA_transport"/>
</dbReference>
<accession>A0A6J7AS06</accession>
<dbReference type="Pfam" id="PF13458">
    <property type="entry name" value="Peripla_BP_6"/>
    <property type="match status" value="1"/>
</dbReference>
<reference evidence="5" key="1">
    <citation type="submission" date="2020-05" db="EMBL/GenBank/DDBJ databases">
        <authorList>
            <person name="Chiriac C."/>
            <person name="Salcher M."/>
            <person name="Ghai R."/>
            <person name="Kavagutti S V."/>
        </authorList>
    </citation>
    <scope>NUCLEOTIDE SEQUENCE</scope>
</reference>
<dbReference type="PANTHER" id="PTHR30483">
    <property type="entry name" value="LEUCINE-SPECIFIC-BINDING PROTEIN"/>
    <property type="match status" value="1"/>
</dbReference>
<dbReference type="SUPFAM" id="SSF53822">
    <property type="entry name" value="Periplasmic binding protein-like I"/>
    <property type="match status" value="1"/>
</dbReference>
<evidence type="ECO:0000313" key="5">
    <source>
        <dbReference type="EMBL" id="CAB4835664.1"/>
    </source>
</evidence>
<gene>
    <name evidence="5" type="ORF">UFOPK3099_02840</name>
</gene>
<proteinExistence type="predicted"/>
<evidence type="ECO:0000256" key="1">
    <source>
        <dbReference type="ARBA" id="ARBA00022448"/>
    </source>
</evidence>
<dbReference type="PROSITE" id="PS51257">
    <property type="entry name" value="PROKAR_LIPOPROTEIN"/>
    <property type="match status" value="1"/>
</dbReference>
<dbReference type="InterPro" id="IPR028082">
    <property type="entry name" value="Peripla_BP_I"/>
</dbReference>
<dbReference type="EMBL" id="CAFAAV010000326">
    <property type="protein sequence ID" value="CAB4835664.1"/>
    <property type="molecule type" value="Genomic_DNA"/>
</dbReference>
<keyword evidence="1" id="KW-0813">Transport</keyword>